<dbReference type="AlphaFoldDB" id="A0A2J6R026"/>
<evidence type="ECO:0000256" key="6">
    <source>
        <dbReference type="ARBA" id="ARBA00023004"/>
    </source>
</evidence>
<feature type="compositionally biased region" description="Polar residues" evidence="10">
    <location>
        <begin position="33"/>
        <end position="53"/>
    </location>
</feature>
<feature type="binding site" evidence="8">
    <location>
        <position position="163"/>
    </location>
    <ligand>
        <name>Fe cation</name>
        <dbReference type="ChEBI" id="CHEBI:24875"/>
        <note>catalytic</note>
    </ligand>
</feature>
<evidence type="ECO:0000256" key="10">
    <source>
        <dbReference type="SAM" id="MobiDB-lite"/>
    </source>
</evidence>
<evidence type="ECO:0000256" key="5">
    <source>
        <dbReference type="ARBA" id="ARBA00023002"/>
    </source>
</evidence>
<evidence type="ECO:0000313" key="12">
    <source>
        <dbReference type="Proteomes" id="UP000235786"/>
    </source>
</evidence>
<accession>A0A2J6R026</accession>
<dbReference type="EMBL" id="KZ613961">
    <property type="protein sequence ID" value="PMD31878.1"/>
    <property type="molecule type" value="Genomic_DNA"/>
</dbReference>
<dbReference type="GO" id="GO:0017172">
    <property type="term" value="F:cysteine dioxygenase activity"/>
    <property type="evidence" value="ECO:0007669"/>
    <property type="project" value="UniProtKB-UniRule"/>
</dbReference>
<evidence type="ECO:0000256" key="4">
    <source>
        <dbReference type="ARBA" id="ARBA00022964"/>
    </source>
</evidence>
<protein>
    <recommendedName>
        <fullName evidence="2 9">Cysteine dioxygenase</fullName>
        <ecNumber evidence="2 9">1.13.11.20</ecNumber>
    </recommendedName>
</protein>
<dbReference type="STRING" id="1149755.A0A2J6R026"/>
<evidence type="ECO:0000256" key="2">
    <source>
        <dbReference type="ARBA" id="ARBA00013133"/>
    </source>
</evidence>
<proteinExistence type="inferred from homology"/>
<dbReference type="InterPro" id="IPR010300">
    <property type="entry name" value="CDO_1"/>
</dbReference>
<feature type="binding site" evidence="8">
    <location>
        <position position="220"/>
    </location>
    <ligand>
        <name>Fe cation</name>
        <dbReference type="ChEBI" id="CHEBI:24875"/>
        <note>catalytic</note>
    </ligand>
</feature>
<dbReference type="EC" id="1.13.11.20" evidence="2 9"/>
<keyword evidence="3 8" id="KW-0479">Metal-binding</keyword>
<dbReference type="InterPro" id="IPR014710">
    <property type="entry name" value="RmlC-like_jellyroll"/>
</dbReference>
<evidence type="ECO:0000256" key="8">
    <source>
        <dbReference type="PIRSR" id="PIRSR610300-51"/>
    </source>
</evidence>
<comment type="catalytic activity">
    <reaction evidence="9">
        <text>L-cysteine + O2 = 3-sulfino-L-alanine + H(+)</text>
        <dbReference type="Rhea" id="RHEA:20441"/>
        <dbReference type="ChEBI" id="CHEBI:15378"/>
        <dbReference type="ChEBI" id="CHEBI:15379"/>
        <dbReference type="ChEBI" id="CHEBI:35235"/>
        <dbReference type="ChEBI" id="CHEBI:61085"/>
        <dbReference type="EC" id="1.13.11.20"/>
    </reaction>
</comment>
<dbReference type="Proteomes" id="UP000235786">
    <property type="component" value="Unassembled WGS sequence"/>
</dbReference>
<dbReference type="PANTHER" id="PTHR12918:SF1">
    <property type="entry name" value="CYSTEINE DIOXYGENASE TYPE 1"/>
    <property type="match status" value="1"/>
</dbReference>
<feature type="region of interest" description="Disordered" evidence="10">
    <location>
        <begin position="33"/>
        <end position="58"/>
    </location>
</feature>
<evidence type="ECO:0000313" key="11">
    <source>
        <dbReference type="EMBL" id="PMD31878.1"/>
    </source>
</evidence>
<dbReference type="GO" id="GO:0008198">
    <property type="term" value="F:ferrous iron binding"/>
    <property type="evidence" value="ECO:0007669"/>
    <property type="project" value="TreeGrafter"/>
</dbReference>
<keyword evidence="7" id="KW-0883">Thioether bond</keyword>
<dbReference type="OrthoDB" id="543511at2759"/>
<comment type="similarity">
    <text evidence="1 9">Belongs to the cysteine dioxygenase family.</text>
</comment>
<keyword evidence="6 8" id="KW-0408">Iron</keyword>
<dbReference type="PANTHER" id="PTHR12918">
    <property type="entry name" value="CYSTEINE DIOXYGENASE"/>
    <property type="match status" value="1"/>
</dbReference>
<dbReference type="InterPro" id="IPR011051">
    <property type="entry name" value="RmlC_Cupin_sf"/>
</dbReference>
<evidence type="ECO:0000256" key="9">
    <source>
        <dbReference type="RuleBase" id="RU366010"/>
    </source>
</evidence>
<dbReference type="GO" id="GO:0019448">
    <property type="term" value="P:L-cysteine catabolic process"/>
    <property type="evidence" value="ECO:0007669"/>
    <property type="project" value="TreeGrafter"/>
</dbReference>
<evidence type="ECO:0000256" key="1">
    <source>
        <dbReference type="ARBA" id="ARBA00006622"/>
    </source>
</evidence>
<feature type="binding site" evidence="8">
    <location>
        <position position="165"/>
    </location>
    <ligand>
        <name>Fe cation</name>
        <dbReference type="ChEBI" id="CHEBI:24875"/>
        <note>catalytic</note>
    </ligand>
</feature>
<dbReference type="Pfam" id="PF05995">
    <property type="entry name" value="CDO_I"/>
    <property type="match status" value="1"/>
</dbReference>
<reference evidence="11 12" key="1">
    <citation type="submission" date="2016-04" db="EMBL/GenBank/DDBJ databases">
        <title>A degradative enzymes factory behind the ericoid mycorrhizal symbiosis.</title>
        <authorList>
            <consortium name="DOE Joint Genome Institute"/>
            <person name="Martino E."/>
            <person name="Morin E."/>
            <person name="Grelet G."/>
            <person name="Kuo A."/>
            <person name="Kohler A."/>
            <person name="Daghino S."/>
            <person name="Barry K."/>
            <person name="Choi C."/>
            <person name="Cichocki N."/>
            <person name="Clum A."/>
            <person name="Copeland A."/>
            <person name="Hainaut M."/>
            <person name="Haridas S."/>
            <person name="Labutti K."/>
            <person name="Lindquist E."/>
            <person name="Lipzen A."/>
            <person name="Khouja H.-R."/>
            <person name="Murat C."/>
            <person name="Ohm R."/>
            <person name="Olson A."/>
            <person name="Spatafora J."/>
            <person name="Veneault-Fourrey C."/>
            <person name="Henrissat B."/>
            <person name="Grigoriev I."/>
            <person name="Martin F."/>
            <person name="Perotto S."/>
        </authorList>
    </citation>
    <scope>NUCLEOTIDE SEQUENCE [LARGE SCALE GENOMIC DNA]</scope>
    <source>
        <strain evidence="11 12">F</strain>
    </source>
</reference>
<keyword evidence="5 9" id="KW-0560">Oxidoreductase</keyword>
<evidence type="ECO:0000256" key="7">
    <source>
        <dbReference type="PIRSR" id="PIRSR610300-50"/>
    </source>
</evidence>
<dbReference type="Gene3D" id="2.60.120.10">
    <property type="entry name" value="Jelly Rolls"/>
    <property type="match status" value="1"/>
</dbReference>
<gene>
    <name evidence="11" type="ORF">L207DRAFT_187432</name>
</gene>
<dbReference type="SUPFAM" id="SSF51182">
    <property type="entry name" value="RmlC-like cupins"/>
    <property type="match status" value="1"/>
</dbReference>
<name>A0A2J6R026_HYAVF</name>
<comment type="cofactor">
    <cofactor evidence="9">
        <name>Fe cation</name>
        <dbReference type="ChEBI" id="CHEBI:24875"/>
    </cofactor>
    <text evidence="9">Binds 1 Fe cation per subunit.</text>
</comment>
<organism evidence="11 12">
    <name type="scientific">Hyaloscypha variabilis (strain UAMH 11265 / GT02V1 / F)</name>
    <name type="common">Meliniomyces variabilis</name>
    <dbReference type="NCBI Taxonomy" id="1149755"/>
    <lineage>
        <taxon>Eukaryota</taxon>
        <taxon>Fungi</taxon>
        <taxon>Dikarya</taxon>
        <taxon>Ascomycota</taxon>
        <taxon>Pezizomycotina</taxon>
        <taxon>Leotiomycetes</taxon>
        <taxon>Helotiales</taxon>
        <taxon>Hyaloscyphaceae</taxon>
        <taxon>Hyaloscypha</taxon>
        <taxon>Hyaloscypha variabilis</taxon>
    </lineage>
</organism>
<sequence length="277" mass="30369">MAPLKTGIARALRSKIPTQHSLVRSEIQRGITATSKTANWPNASNSTTRSPSSAPFPLSEFQHHTSLEVTTPLQPRTTPTPTNASTFTTLLNSLTHSLTTTPSPHLPTLSALLRAYSSNATHWSQFAHANPEKQYTRNLVCEVPGIFNLLLLVWTPGKASPIHDHADAHCLMKVLKGSLLERRFAIPSPSEEGKRKLTKTSHLEFGMNKVTYMADSLGLHEIGNPSQTEYAVSLHLYTPPNAAVRGCHVFEEGSGERRHVVQGRYDSVGGVVPVRME</sequence>
<evidence type="ECO:0000256" key="3">
    <source>
        <dbReference type="ARBA" id="ARBA00022723"/>
    </source>
</evidence>
<dbReference type="CDD" id="cd10548">
    <property type="entry name" value="cupin_CDO"/>
    <property type="match status" value="1"/>
</dbReference>
<feature type="cross-link" description="3'-(S-cysteinyl)-tyrosine (Cys-Tyr)" evidence="7">
    <location>
        <begin position="170"/>
        <end position="237"/>
    </location>
</feature>
<keyword evidence="12" id="KW-1185">Reference proteome</keyword>
<keyword evidence="4 9" id="KW-0223">Dioxygenase</keyword>